<evidence type="ECO:0000256" key="2">
    <source>
        <dbReference type="ARBA" id="ARBA00022433"/>
    </source>
</evidence>
<dbReference type="GO" id="GO:0031430">
    <property type="term" value="C:M band"/>
    <property type="evidence" value="ECO:0007669"/>
    <property type="project" value="TreeGrafter"/>
</dbReference>
<gene>
    <name evidence="13" type="ORF">P4O66_008306</name>
</gene>
<feature type="region of interest" description="Disordered" evidence="10">
    <location>
        <begin position="836"/>
        <end position="863"/>
    </location>
</feature>
<feature type="domain" description="Fibronectin type-III" evidence="12">
    <location>
        <begin position="381"/>
        <end position="476"/>
    </location>
</feature>
<dbReference type="InterPro" id="IPR013098">
    <property type="entry name" value="Ig_I-set"/>
</dbReference>
<feature type="non-terminal residue" evidence="13">
    <location>
        <position position="1"/>
    </location>
</feature>
<feature type="compositionally biased region" description="Polar residues" evidence="10">
    <location>
        <begin position="1654"/>
        <end position="1676"/>
    </location>
</feature>
<dbReference type="PANTHER" id="PTHR13817:SF16">
    <property type="entry name" value="MYOMESIN-1"/>
    <property type="match status" value="1"/>
</dbReference>
<dbReference type="FunFam" id="2.60.40.10:FF:000233">
    <property type="entry name" value="Myomesin 1"/>
    <property type="match status" value="1"/>
</dbReference>
<dbReference type="FunFam" id="2.60.40.10:FF:000179">
    <property type="entry name" value="Myomesin 2"/>
    <property type="match status" value="1"/>
</dbReference>
<dbReference type="InterPro" id="IPR050964">
    <property type="entry name" value="Striated_Muscle_Regulatory"/>
</dbReference>
<feature type="domain" description="Ig-like" evidence="11">
    <location>
        <begin position="1314"/>
        <end position="1400"/>
    </location>
</feature>
<dbReference type="CDD" id="cd00063">
    <property type="entry name" value="FN3"/>
    <property type="match status" value="5"/>
</dbReference>
<feature type="domain" description="Fibronectin type-III" evidence="12">
    <location>
        <begin position="997"/>
        <end position="1096"/>
    </location>
</feature>
<feature type="domain" description="Ig-like" evidence="11">
    <location>
        <begin position="1540"/>
        <end position="1618"/>
    </location>
</feature>
<dbReference type="InterPro" id="IPR013783">
    <property type="entry name" value="Ig-like_fold"/>
</dbReference>
<evidence type="ECO:0000259" key="12">
    <source>
        <dbReference type="PROSITE" id="PS50853"/>
    </source>
</evidence>
<dbReference type="GO" id="GO:0042802">
    <property type="term" value="F:identical protein binding"/>
    <property type="evidence" value="ECO:0007669"/>
    <property type="project" value="UniProtKB-ARBA"/>
</dbReference>
<feature type="domain" description="Ig-like" evidence="11">
    <location>
        <begin position="169"/>
        <end position="260"/>
    </location>
</feature>
<comment type="caution">
    <text evidence="13">The sequence shown here is derived from an EMBL/GenBank/DDBJ whole genome shotgun (WGS) entry which is preliminary data.</text>
</comment>
<feature type="domain" description="Ig-like" evidence="11">
    <location>
        <begin position="1088"/>
        <end position="1181"/>
    </location>
</feature>
<dbReference type="FunFam" id="2.60.40.10:FF:000069">
    <property type="entry name" value="Alpha-protein kinase 3"/>
    <property type="match status" value="1"/>
</dbReference>
<dbReference type="PRINTS" id="PR00014">
    <property type="entry name" value="FNTYPEIII"/>
</dbReference>
<dbReference type="CDD" id="cd00096">
    <property type="entry name" value="Ig"/>
    <property type="match status" value="2"/>
</dbReference>
<evidence type="ECO:0000256" key="7">
    <source>
        <dbReference type="ARBA" id="ARBA00023319"/>
    </source>
</evidence>
<dbReference type="Gene3D" id="2.60.40.10">
    <property type="entry name" value="Immunoglobulins"/>
    <property type="match status" value="12"/>
</dbReference>
<evidence type="ECO:0000256" key="8">
    <source>
        <dbReference type="ARBA" id="ARBA00071829"/>
    </source>
</evidence>
<dbReference type="FunFam" id="2.60.40.10:FF:000467">
    <property type="entry name" value="Myomesin 1"/>
    <property type="match status" value="1"/>
</dbReference>
<dbReference type="SUPFAM" id="SSF48726">
    <property type="entry name" value="Immunoglobulin"/>
    <property type="match status" value="5"/>
</dbReference>
<dbReference type="FunFam" id="2.60.40.10:FF:000222">
    <property type="entry name" value="Myomesin 1"/>
    <property type="match status" value="1"/>
</dbReference>
<name>A0AAD8ZEA9_9TELE</name>
<evidence type="ECO:0000256" key="4">
    <source>
        <dbReference type="ARBA" id="ARBA00022553"/>
    </source>
</evidence>
<sequence length="1713" mass="189107">MSGSMPFYQKHHRHYDRAYRSRETASAISQYQQSSSSYSAHRSSSTKGAITSAFVDESGLSPQPKRTKPSYLAVDKENQIIGYVVPIFRGSQEFATGLSDTEEARAKETAGYLARRDLFTSGVEMDRVEHKSRRTIMRESADRISLTKRIHENEEYHKQLNKDSLMHPPEFVIKPRSHTVWEKQCVRLHCTITGWPEPRVVWYKNNISIDPMAQPGKYKIVDSYNVHSLEINRCDFDDTAQYRVSAMNSNGELSAYASVVVKLPCLEYGVTFETHIVEKFDVSFGREGETLSLGCSVIIYPSLQRYQPEIEWYRDDKLLVPSKWVQMHWSGDRATLTLTHLNKEDEGLYTLRVITKSGYETHSAYVFVRDADAEVAGAPGAPLDVFCQEANKDYVIVTWKQPAVDRGSSILGYFVDRCEVGTTHWIQCNDTPIKFARFPVTGLIEGRSYVFRVRAVNKCGMSHPSRVSEPVAAMDPADRARKGASAPWTGQIIVTEEEPVGRKGVVPGKPCELMVTEATKNYVVLSWQPPSEKGHEGVMYYVEKCVSGTDSWQRVNTDIPVKSPRFALFDLSEGKSYCFRVRCCNSAGVGEPSEPTEATVVGDKLDIPSAPGRVVPTRNTDTSVVVSWEASRQAKELVGYYIESSLAGTNTWEPCNNKPVKGTRFICHGLTTGEKYVFRVRAVNAAGISDFSQESEAIEVKAAIGGGVPHGVLLESGGNVVGLTKHGPCGEGRHAPPPAPATTPLTSLANVSKGAGGGADSKGSRGPPNALSTGKGAKTGSITWAPQAGYQSHTESGTGSNHQMGGEPATGLVSEQVASTSTERLMEGAMELATEVPANHKSSVDSSSPEQGNEQVRGDGCRGSGEKMDVLLLISYMNGNPQSSDIPASPAPPFGITVLECVRDSMVLAWKQPTFMGGADITGYFVDYREVIGGVPGKWHEANIKAVSERAYRVSELKENMLYQFQVRAANMAGVGIPSRPSEIFKCEEWTIAVPGPPHDLQLQEVRKDSLLLLWKPPVYQGRDKVNGYYVDIKEAEAPFECWRGVNEKATSKTYMKIKDLKEGVTYIFRVRAQNKAGVGKASEPTEPVLAETKPGTAELVVNVDDDGVISLNFECANLTADSKFVWSKNYEEITDDKRLTMETKGNKSKAIFKAPSEEDLGIYSCLVTHTEGVSASYSLTEEGLKELLKISHDHKFPIIPLKSELAVELLEKGRVRFWLQAEKMSANGKVEYVFNDNIISQGDKYKMNFDRNTGIIEMFMESLGKEDEGTFTFQLQDGKATNQSSLVLIGDVFKQLQKQSEFQRKEWHRKQGPHFVEYLSYEVTPECIVRLKCKVGNMKKESVALWYKDGREIKANEKLDFSEGVLTLEIAQISKKDAGVYEVVVKDDRGQDKSTLNLTDQGFRDLMNQVFSVIANSSTPLKIQSTEEGVRLYTFVNYYNDELLITWHHKDAAIAFTDRIKSGVVGEQLWLQISEPTEKDKGKYAIEFFDGKGGLKRTVELSGQAYDDAYAEFQRLKAAAIAERNRARVAGGLPDVVTIQEGKALNLTCNISGDPVPEVTWLKNDRELVSDDHFILKFASGKFASFTITMVNTNDSGKYSILVKNKYGTESGDFTLNVVENLGDLGVLSYLADADGNVVIGPTTPIPPALLSKTPTPVKSKHSTPAISTTPASNNAGSAATAHLSLSSTTPISEEKTANEKKKEKKKVAKRT</sequence>
<dbReference type="FunFam" id="2.60.40.10:FF:000029">
    <property type="entry name" value="Myomesin 1"/>
    <property type="match status" value="1"/>
</dbReference>
<dbReference type="SMART" id="SM00408">
    <property type="entry name" value="IGc2"/>
    <property type="match status" value="4"/>
</dbReference>
<dbReference type="SMART" id="SM00409">
    <property type="entry name" value="IG"/>
    <property type="match status" value="6"/>
</dbReference>
<keyword evidence="2" id="KW-0787">Thick filament</keyword>
<dbReference type="Proteomes" id="UP001239994">
    <property type="component" value="Unassembled WGS sequence"/>
</dbReference>
<evidence type="ECO:0000256" key="9">
    <source>
        <dbReference type="ARBA" id="ARBA00082259"/>
    </source>
</evidence>
<reference evidence="13" key="1">
    <citation type="submission" date="2023-03" db="EMBL/GenBank/DDBJ databases">
        <title>Electrophorus voltai genome.</title>
        <authorList>
            <person name="Bian C."/>
        </authorList>
    </citation>
    <scope>NUCLEOTIDE SEQUENCE</scope>
    <source>
        <strain evidence="13">CB-2022</strain>
        <tissue evidence="13">Muscle</tissue>
    </source>
</reference>
<keyword evidence="14" id="KW-1185">Reference proteome</keyword>
<accession>A0AAD8ZEA9</accession>
<dbReference type="FunFam" id="2.60.40.10:FF:000197">
    <property type="entry name" value="Myomesin 1"/>
    <property type="match status" value="1"/>
</dbReference>
<dbReference type="PROSITE" id="PS50853">
    <property type="entry name" value="FN3"/>
    <property type="match status" value="5"/>
</dbReference>
<keyword evidence="6" id="KW-0514">Muscle protein</keyword>
<feature type="domain" description="Fibronectin type-III" evidence="12">
    <location>
        <begin position="892"/>
        <end position="990"/>
    </location>
</feature>
<organism evidence="13 14">
    <name type="scientific">Electrophorus voltai</name>
    <dbReference type="NCBI Taxonomy" id="2609070"/>
    <lineage>
        <taxon>Eukaryota</taxon>
        <taxon>Metazoa</taxon>
        <taxon>Chordata</taxon>
        <taxon>Craniata</taxon>
        <taxon>Vertebrata</taxon>
        <taxon>Euteleostomi</taxon>
        <taxon>Actinopterygii</taxon>
        <taxon>Neopterygii</taxon>
        <taxon>Teleostei</taxon>
        <taxon>Ostariophysi</taxon>
        <taxon>Gymnotiformes</taxon>
        <taxon>Gymnotoidei</taxon>
        <taxon>Gymnotidae</taxon>
        <taxon>Electrophorus</taxon>
    </lineage>
</organism>
<feature type="compositionally biased region" description="Low complexity" evidence="10">
    <location>
        <begin position="1677"/>
        <end position="1691"/>
    </location>
</feature>
<dbReference type="FunFam" id="2.60.40.10:FF:000192">
    <property type="entry name" value="Myomesin 1"/>
    <property type="match status" value="1"/>
</dbReference>
<dbReference type="SMART" id="SM00060">
    <property type="entry name" value="FN3"/>
    <property type="match status" value="5"/>
</dbReference>
<dbReference type="GO" id="GO:0032982">
    <property type="term" value="C:myosin filament"/>
    <property type="evidence" value="ECO:0007669"/>
    <property type="project" value="UniProtKB-KW"/>
</dbReference>
<feature type="domain" description="Fibronectin type-III" evidence="12">
    <location>
        <begin position="506"/>
        <end position="603"/>
    </location>
</feature>
<dbReference type="FunFam" id="2.60.40.10:FF:000134">
    <property type="entry name" value="Myomesin 1"/>
    <property type="match status" value="1"/>
</dbReference>
<dbReference type="Pfam" id="PF07679">
    <property type="entry name" value="I-set"/>
    <property type="match status" value="4"/>
</dbReference>
<feature type="compositionally biased region" description="Polar residues" evidence="10">
    <location>
        <begin position="780"/>
        <end position="803"/>
    </location>
</feature>
<evidence type="ECO:0000256" key="3">
    <source>
        <dbReference type="ARBA" id="ARBA00022490"/>
    </source>
</evidence>
<comment type="subcellular location">
    <subcellularLocation>
        <location evidence="1">Cytoplasm</location>
    </subcellularLocation>
</comment>
<dbReference type="InterPro" id="IPR003598">
    <property type="entry name" value="Ig_sub2"/>
</dbReference>
<dbReference type="GO" id="GO:0005198">
    <property type="term" value="F:structural molecule activity"/>
    <property type="evidence" value="ECO:0007669"/>
    <property type="project" value="UniProtKB-ARBA"/>
</dbReference>
<feature type="domain" description="Fibronectin type-III" evidence="12">
    <location>
        <begin position="610"/>
        <end position="703"/>
    </location>
</feature>
<dbReference type="PANTHER" id="PTHR13817">
    <property type="entry name" value="TITIN"/>
    <property type="match status" value="1"/>
</dbReference>
<dbReference type="CDD" id="cd20951">
    <property type="entry name" value="IgI_titin_I1-like"/>
    <property type="match status" value="1"/>
</dbReference>
<keyword evidence="3" id="KW-0963">Cytoplasm</keyword>
<dbReference type="InterPro" id="IPR036179">
    <property type="entry name" value="Ig-like_dom_sf"/>
</dbReference>
<dbReference type="FunFam" id="2.60.40.10:FF:002172">
    <property type="entry name" value="Myomesin 1a (skelemin)"/>
    <property type="match status" value="2"/>
</dbReference>
<evidence type="ECO:0000256" key="5">
    <source>
        <dbReference type="ARBA" id="ARBA00022737"/>
    </source>
</evidence>
<dbReference type="InterPro" id="IPR007110">
    <property type="entry name" value="Ig-like_dom"/>
</dbReference>
<evidence type="ECO:0000256" key="1">
    <source>
        <dbReference type="ARBA" id="ARBA00004496"/>
    </source>
</evidence>
<feature type="domain" description="Ig-like" evidence="11">
    <location>
        <begin position="287"/>
        <end position="367"/>
    </location>
</feature>
<keyword evidence="7" id="KW-0393">Immunoglobulin domain</keyword>
<feature type="compositionally biased region" description="Polar residues" evidence="10">
    <location>
        <begin position="840"/>
        <end position="854"/>
    </location>
</feature>
<feature type="region of interest" description="Disordered" evidence="10">
    <location>
        <begin position="1649"/>
        <end position="1713"/>
    </location>
</feature>
<evidence type="ECO:0000313" key="13">
    <source>
        <dbReference type="EMBL" id="KAK1797455.1"/>
    </source>
</evidence>
<dbReference type="EMBL" id="JAROKS010000014">
    <property type="protein sequence ID" value="KAK1797455.1"/>
    <property type="molecule type" value="Genomic_DNA"/>
</dbReference>
<dbReference type="Pfam" id="PF00041">
    <property type="entry name" value="fn3"/>
    <property type="match status" value="5"/>
</dbReference>
<proteinExistence type="predicted"/>
<protein>
    <recommendedName>
        <fullName evidence="8">Myomesin-1</fullName>
    </recommendedName>
    <alternativeName>
        <fullName evidence="9">Myomesin family member 1</fullName>
    </alternativeName>
</protein>
<feature type="compositionally biased region" description="Basic residues" evidence="10">
    <location>
        <begin position="1704"/>
        <end position="1713"/>
    </location>
</feature>
<dbReference type="InterPro" id="IPR036116">
    <property type="entry name" value="FN3_sf"/>
</dbReference>
<dbReference type="InterPro" id="IPR003599">
    <property type="entry name" value="Ig_sub"/>
</dbReference>
<evidence type="ECO:0000256" key="6">
    <source>
        <dbReference type="ARBA" id="ARBA00023179"/>
    </source>
</evidence>
<keyword evidence="4" id="KW-0597">Phosphoprotein</keyword>
<evidence type="ECO:0000313" key="14">
    <source>
        <dbReference type="Proteomes" id="UP001239994"/>
    </source>
</evidence>
<dbReference type="PROSITE" id="PS50835">
    <property type="entry name" value="IG_LIKE"/>
    <property type="match status" value="5"/>
</dbReference>
<evidence type="ECO:0000256" key="10">
    <source>
        <dbReference type="SAM" id="MobiDB-lite"/>
    </source>
</evidence>
<keyword evidence="5" id="KW-0677">Repeat</keyword>
<feature type="region of interest" description="Disordered" evidence="10">
    <location>
        <begin position="724"/>
        <end position="809"/>
    </location>
</feature>
<dbReference type="FunFam" id="2.60.40.10:FF:000124">
    <property type="entry name" value="Myomesin 1"/>
    <property type="match status" value="1"/>
</dbReference>
<evidence type="ECO:0000259" key="11">
    <source>
        <dbReference type="PROSITE" id="PS50835"/>
    </source>
</evidence>
<dbReference type="GO" id="GO:0045214">
    <property type="term" value="P:sarcomere organization"/>
    <property type="evidence" value="ECO:0007669"/>
    <property type="project" value="TreeGrafter"/>
</dbReference>
<dbReference type="InterPro" id="IPR003961">
    <property type="entry name" value="FN3_dom"/>
</dbReference>
<dbReference type="SUPFAM" id="SSF49265">
    <property type="entry name" value="Fibronectin type III"/>
    <property type="match status" value="3"/>
</dbReference>
<feature type="compositionally biased region" description="Basic and acidic residues" evidence="10">
    <location>
        <begin position="1694"/>
        <end position="1703"/>
    </location>
</feature>